<dbReference type="SUPFAM" id="SSF47661">
    <property type="entry name" value="t-snare proteins"/>
    <property type="match status" value="1"/>
</dbReference>
<evidence type="ECO:0000313" key="19">
    <source>
        <dbReference type="EMBL" id="KZS07224.1"/>
    </source>
</evidence>
<keyword evidence="8 15" id="KW-0175">Coiled coil</keyword>
<evidence type="ECO:0000256" key="4">
    <source>
        <dbReference type="ARBA" id="ARBA00022692"/>
    </source>
</evidence>
<dbReference type="PIRSF" id="PIRSF028865">
    <property type="entry name" value="Membrin-2"/>
    <property type="match status" value="1"/>
</dbReference>
<dbReference type="InterPro" id="IPR010989">
    <property type="entry name" value="SNARE"/>
</dbReference>
<dbReference type="CDD" id="cd15891">
    <property type="entry name" value="SNARE_Vti1a"/>
    <property type="match status" value="1"/>
</dbReference>
<dbReference type="GO" id="GO:0006886">
    <property type="term" value="P:intracellular protein transport"/>
    <property type="evidence" value="ECO:0007669"/>
    <property type="project" value="InterPro"/>
</dbReference>
<evidence type="ECO:0000256" key="16">
    <source>
        <dbReference type="SAM" id="Phobius"/>
    </source>
</evidence>
<dbReference type="FunFam" id="1.20.5.110:FF:000078">
    <property type="entry name" value="Vesicle transport through interaction with t-SNAREs 1A"/>
    <property type="match status" value="1"/>
</dbReference>
<dbReference type="Pfam" id="PF12352">
    <property type="entry name" value="V-SNARE_C"/>
    <property type="match status" value="1"/>
</dbReference>
<evidence type="ECO:0000256" key="13">
    <source>
        <dbReference type="ARBA" id="ARBA00081711"/>
    </source>
</evidence>
<reference evidence="19 20" key="2">
    <citation type="submission" date="2016-03" db="EMBL/GenBank/DDBJ databases">
        <title>EvidentialGene: Evidence-directed Construction of Genes on Genomes.</title>
        <authorList>
            <person name="Gilbert D.G."/>
            <person name="Choi J.-H."/>
            <person name="Mockaitis K."/>
            <person name="Colbourne J."/>
            <person name="Pfrender M."/>
        </authorList>
    </citation>
    <scope>NUCLEOTIDE SEQUENCE [LARGE SCALE GENOMIC DNA]</scope>
    <source>
        <strain evidence="19 20">Xinb3</strain>
        <tissue evidence="19">Complete organism</tissue>
    </source>
</reference>
<evidence type="ECO:0000256" key="5">
    <source>
        <dbReference type="ARBA" id="ARBA00022927"/>
    </source>
</evidence>
<evidence type="ECO:0000256" key="12">
    <source>
        <dbReference type="ARBA" id="ARBA00071612"/>
    </source>
</evidence>
<dbReference type="STRING" id="35525.A0A0P5F9Q6"/>
<sequence>MESLLKSYEQQFSVTTASITAKTATLNGTITAEDKKSVVQQIVRELEETKDILEQMELEVRELDTTSRNKYFTRIESYRVELSRLEKEFNNKKLAKHGDREELFGDTEVEDTYDHNQFLINSEKLERGKSRLEAGYQIVIETEQIGNNILADLNHQRETVQRTRNRLIETDQELGRSGRLLNHMLVRIIHNRLILIGLISLVILFIIITLYIKFRANS</sequence>
<organism evidence="19 20">
    <name type="scientific">Daphnia magna</name>
    <dbReference type="NCBI Taxonomy" id="35525"/>
    <lineage>
        <taxon>Eukaryota</taxon>
        <taxon>Metazoa</taxon>
        <taxon>Ecdysozoa</taxon>
        <taxon>Arthropoda</taxon>
        <taxon>Crustacea</taxon>
        <taxon>Branchiopoda</taxon>
        <taxon>Diplostraca</taxon>
        <taxon>Cladocera</taxon>
        <taxon>Anomopoda</taxon>
        <taxon>Daphniidae</taxon>
        <taxon>Daphnia</taxon>
    </lineage>
</organism>
<keyword evidence="9 16" id="KW-0472">Membrane</keyword>
<evidence type="ECO:0000256" key="8">
    <source>
        <dbReference type="ARBA" id="ARBA00023054"/>
    </source>
</evidence>
<dbReference type="InterPro" id="IPR038407">
    <property type="entry name" value="v-SNARE_N_sf"/>
</dbReference>
<dbReference type="GO" id="GO:0006896">
    <property type="term" value="P:Golgi to vacuole transport"/>
    <property type="evidence" value="ECO:0007669"/>
    <property type="project" value="TreeGrafter"/>
</dbReference>
<dbReference type="GO" id="GO:0005789">
    <property type="term" value="C:endoplasmic reticulum membrane"/>
    <property type="evidence" value="ECO:0007669"/>
    <property type="project" value="TreeGrafter"/>
</dbReference>
<evidence type="ECO:0000256" key="15">
    <source>
        <dbReference type="SAM" id="Coils"/>
    </source>
</evidence>
<dbReference type="EMBL" id="GDIQ01031431">
    <property type="protein sequence ID" value="JAN63306.1"/>
    <property type="molecule type" value="Transcribed_RNA"/>
</dbReference>
<dbReference type="Gene3D" id="1.20.5.110">
    <property type="match status" value="1"/>
</dbReference>
<keyword evidence="4 16" id="KW-0812">Transmembrane</keyword>
<feature type="coiled-coil region" evidence="15">
    <location>
        <begin position="39"/>
        <end position="95"/>
    </location>
</feature>
<dbReference type="EMBL" id="LRGB01002536">
    <property type="protein sequence ID" value="KZS07224.1"/>
    <property type="molecule type" value="Genomic_DNA"/>
</dbReference>
<dbReference type="GO" id="GO:0006891">
    <property type="term" value="P:intra-Golgi vesicle-mediated transport"/>
    <property type="evidence" value="ECO:0007669"/>
    <property type="project" value="TreeGrafter"/>
</dbReference>
<protein>
    <recommendedName>
        <fullName evidence="12">Vesicle transport through interaction with t-SNAREs homolog 1A</fullName>
    </recommendedName>
    <alternativeName>
        <fullName evidence="14">Vesicle transport v-SNARE protein Vti1-like 2</fullName>
    </alternativeName>
    <alternativeName>
        <fullName evidence="13">Vti1-rp2</fullName>
    </alternativeName>
</protein>
<dbReference type="FunFam" id="1.20.58.400:FF:000001">
    <property type="entry name" value="Vesicle transport through interaction with t-SNAREs homolog 1A"/>
    <property type="match status" value="1"/>
</dbReference>
<evidence type="ECO:0000313" key="20">
    <source>
        <dbReference type="Proteomes" id="UP000076858"/>
    </source>
</evidence>
<dbReference type="Gene3D" id="1.20.58.400">
    <property type="entry name" value="t-snare proteins"/>
    <property type="match status" value="1"/>
</dbReference>
<dbReference type="GO" id="GO:0000149">
    <property type="term" value="F:SNARE binding"/>
    <property type="evidence" value="ECO:0007669"/>
    <property type="project" value="TreeGrafter"/>
</dbReference>
<dbReference type="GO" id="GO:0031902">
    <property type="term" value="C:late endosome membrane"/>
    <property type="evidence" value="ECO:0007669"/>
    <property type="project" value="TreeGrafter"/>
</dbReference>
<reference evidence="18" key="1">
    <citation type="submission" date="2015-10" db="EMBL/GenBank/DDBJ databases">
        <title>EvidentialGene: Evidence-directed Construction of Complete mRNA Transcriptomes without Genomes.</title>
        <authorList>
            <person name="Gilbert D.G."/>
        </authorList>
    </citation>
    <scope>NUCLEOTIDE SEQUENCE</scope>
</reference>
<evidence type="ECO:0000256" key="7">
    <source>
        <dbReference type="ARBA" id="ARBA00023034"/>
    </source>
</evidence>
<dbReference type="GO" id="GO:0016236">
    <property type="term" value="P:macroautophagy"/>
    <property type="evidence" value="ECO:0007669"/>
    <property type="project" value="TreeGrafter"/>
</dbReference>
<evidence type="ECO:0000256" key="11">
    <source>
        <dbReference type="ARBA" id="ARBA00065755"/>
    </source>
</evidence>
<gene>
    <name evidence="19" type="ORF">APZ42_029114</name>
</gene>
<dbReference type="GO" id="GO:0042147">
    <property type="term" value="P:retrograde transport, endosome to Golgi"/>
    <property type="evidence" value="ECO:0007669"/>
    <property type="project" value="TreeGrafter"/>
</dbReference>
<keyword evidence="3" id="KW-0813">Transport</keyword>
<dbReference type="GO" id="GO:0031201">
    <property type="term" value="C:SNARE complex"/>
    <property type="evidence" value="ECO:0007669"/>
    <property type="project" value="TreeGrafter"/>
</dbReference>
<evidence type="ECO:0000313" key="18">
    <source>
        <dbReference type="EMBL" id="JAN63306.1"/>
    </source>
</evidence>
<comment type="similarity">
    <text evidence="2">Belongs to the VTI1 family.</text>
</comment>
<dbReference type="AlphaFoldDB" id="A0A0P5F9Q6"/>
<comment type="subcellular location">
    <subcellularLocation>
        <location evidence="10">Endomembrane system</location>
        <topology evidence="10">Single-pass type IV membrane protein</topology>
    </subcellularLocation>
    <subcellularLocation>
        <location evidence="1">Golgi apparatus membrane</location>
        <topology evidence="1">Single-pass membrane protein</topology>
    </subcellularLocation>
</comment>
<evidence type="ECO:0000256" key="10">
    <source>
        <dbReference type="ARBA" id="ARBA00046280"/>
    </source>
</evidence>
<name>A0A0P5F9Q6_9CRUS</name>
<dbReference type="SUPFAM" id="SSF58038">
    <property type="entry name" value="SNARE fusion complex"/>
    <property type="match status" value="1"/>
</dbReference>
<dbReference type="PANTHER" id="PTHR21230:SF26">
    <property type="entry name" value="VESICLE TRANSPORT THROUGH INTERACTION WITH T-SNARES HOMOLOG 1A"/>
    <property type="match status" value="1"/>
</dbReference>
<keyword evidence="20" id="KW-1185">Reference proteome</keyword>
<dbReference type="InterPro" id="IPR007705">
    <property type="entry name" value="Vesicle_trsprt_v-SNARE_N"/>
</dbReference>
<evidence type="ECO:0000256" key="3">
    <source>
        <dbReference type="ARBA" id="ARBA00022448"/>
    </source>
</evidence>
<keyword evidence="7" id="KW-0333">Golgi apparatus</keyword>
<dbReference type="GO" id="GO:0048280">
    <property type="term" value="P:vesicle fusion with Golgi apparatus"/>
    <property type="evidence" value="ECO:0007669"/>
    <property type="project" value="TreeGrafter"/>
</dbReference>
<feature type="domain" description="Vesicle transport v-SNARE N-terminal" evidence="17">
    <location>
        <begin position="1"/>
        <end position="92"/>
    </location>
</feature>
<dbReference type="GO" id="GO:0000139">
    <property type="term" value="C:Golgi membrane"/>
    <property type="evidence" value="ECO:0007669"/>
    <property type="project" value="UniProtKB-SubCell"/>
</dbReference>
<accession>A0A0P5F9Q6</accession>
<evidence type="ECO:0000256" key="6">
    <source>
        <dbReference type="ARBA" id="ARBA00022989"/>
    </source>
</evidence>
<evidence type="ECO:0000259" key="17">
    <source>
        <dbReference type="Pfam" id="PF05008"/>
    </source>
</evidence>
<proteinExistence type="inferred from homology"/>
<feature type="transmembrane region" description="Helical" evidence="16">
    <location>
        <begin position="193"/>
        <end position="212"/>
    </location>
</feature>
<dbReference type="GO" id="GO:0005484">
    <property type="term" value="F:SNAP receptor activity"/>
    <property type="evidence" value="ECO:0007669"/>
    <property type="project" value="InterPro"/>
</dbReference>
<dbReference type="GO" id="GO:0012507">
    <property type="term" value="C:ER to Golgi transport vesicle membrane"/>
    <property type="evidence" value="ECO:0007669"/>
    <property type="project" value="TreeGrafter"/>
</dbReference>
<dbReference type="InterPro" id="IPR027027">
    <property type="entry name" value="GOSR2/Membrin/Bos1"/>
</dbReference>
<dbReference type="OrthoDB" id="430637at2759"/>
<dbReference type="GO" id="GO:0005829">
    <property type="term" value="C:cytosol"/>
    <property type="evidence" value="ECO:0007669"/>
    <property type="project" value="GOC"/>
</dbReference>
<dbReference type="Proteomes" id="UP000076858">
    <property type="component" value="Unassembled WGS sequence"/>
</dbReference>
<keyword evidence="5" id="KW-0653">Protein transport</keyword>
<evidence type="ECO:0000256" key="9">
    <source>
        <dbReference type="ARBA" id="ARBA00023136"/>
    </source>
</evidence>
<evidence type="ECO:0000256" key="1">
    <source>
        <dbReference type="ARBA" id="ARBA00004194"/>
    </source>
</evidence>
<evidence type="ECO:0000256" key="14">
    <source>
        <dbReference type="ARBA" id="ARBA00082368"/>
    </source>
</evidence>
<comment type="subunit">
    <text evidence="11">Interacts with distinct SNARE complexes that contain either STX5 or STX6. Interacts with NAPA and, to a lesser extent, with NAPG. Identified in a complex containing STX6, STX12, VAMP4 and VTI1A.</text>
</comment>
<dbReference type="PANTHER" id="PTHR21230">
    <property type="entry name" value="VESICLE TRANSPORT V-SNARE PROTEIN VTI1-RELATED"/>
    <property type="match status" value="1"/>
</dbReference>
<dbReference type="Pfam" id="PF05008">
    <property type="entry name" value="V-SNARE"/>
    <property type="match status" value="1"/>
</dbReference>
<keyword evidence="6 16" id="KW-1133">Transmembrane helix</keyword>
<evidence type="ECO:0000256" key="2">
    <source>
        <dbReference type="ARBA" id="ARBA00006108"/>
    </source>
</evidence>